<evidence type="ECO:0000256" key="1">
    <source>
        <dbReference type="SAM" id="MobiDB-lite"/>
    </source>
</evidence>
<dbReference type="RefSeq" id="WP_045099728.1">
    <property type="nucleotide sequence ID" value="NZ_FMVN01000008.1"/>
</dbReference>
<name>A0A098GHM1_LEGMI</name>
<dbReference type="EMBL" id="FMVN01000008">
    <property type="protein sequence ID" value="SCY44392.1"/>
    <property type="molecule type" value="Genomic_DNA"/>
</dbReference>
<gene>
    <name evidence="2" type="ORF">LMI_2228</name>
    <name evidence="3" type="ORF">SAMN02982997_01707</name>
</gene>
<dbReference type="SMART" id="SM00015">
    <property type="entry name" value="IQ"/>
    <property type="match status" value="1"/>
</dbReference>
<dbReference type="Pfam" id="PF00612">
    <property type="entry name" value="IQ"/>
    <property type="match status" value="1"/>
</dbReference>
<dbReference type="Proteomes" id="UP000032414">
    <property type="component" value="Chromosome I"/>
</dbReference>
<evidence type="ECO:0000313" key="4">
    <source>
        <dbReference type="Proteomes" id="UP000032414"/>
    </source>
</evidence>
<evidence type="ECO:0000313" key="5">
    <source>
        <dbReference type="Proteomes" id="UP000182998"/>
    </source>
</evidence>
<protein>
    <submittedName>
        <fullName evidence="3">IQ calmodulin-binding motif-containing protein</fullName>
    </submittedName>
</protein>
<dbReference type="Proteomes" id="UP000182998">
    <property type="component" value="Unassembled WGS sequence"/>
</dbReference>
<evidence type="ECO:0000313" key="2">
    <source>
        <dbReference type="EMBL" id="CEG61500.1"/>
    </source>
</evidence>
<sequence length="326" mass="37819">MKNKYENPNTENTAQEKATITIQKHCRGFLVRKRYAIHPLEARYQTNHPTFVVGNDPGMPLSLNKFQESEGKIALIATSGLRAVSLACMLGNAIHTPKIILIDNSSLVYNFWYALRAFMEDDKKAGTRKVFFQHLPAFLERYKHLYVRVVDDELSRNNSRGVHYLNQNIIVHFNSLFELFGYDYVRAVIQHTSLIKQSWADATTFVKVKNILDYLEVKNVYMYPSNIVATVIDTTVQNRILENIKTVMPALSIHTDYCQIHGQPEKIYIFRNQTPEHVKKNIFAYKYAEQCYKDKLQENDSEKQRAQGFPEETSKNSQEHSPLNTF</sequence>
<dbReference type="OrthoDB" id="5654372at2"/>
<dbReference type="AlphaFoldDB" id="A0A098GHM1"/>
<dbReference type="InterPro" id="IPR000048">
    <property type="entry name" value="IQ_motif_EF-hand-BS"/>
</dbReference>
<reference evidence="2" key="2">
    <citation type="submission" date="2014-09" db="EMBL/GenBank/DDBJ databases">
        <authorList>
            <person name="GOMEZ-VALERO Laura"/>
        </authorList>
    </citation>
    <scope>NUCLEOTIDE SEQUENCE</scope>
    <source>
        <strain evidence="2">ATCC33218</strain>
    </source>
</reference>
<keyword evidence="5" id="KW-1185">Reference proteome</keyword>
<dbReference type="EMBL" id="LN614830">
    <property type="protein sequence ID" value="CEG61500.1"/>
    <property type="molecule type" value="Genomic_DNA"/>
</dbReference>
<reference evidence="3 5" key="3">
    <citation type="submission" date="2016-10" db="EMBL/GenBank/DDBJ databases">
        <authorList>
            <person name="Varghese N."/>
            <person name="Submissions S."/>
        </authorList>
    </citation>
    <scope>NUCLEOTIDE SEQUENCE [LARGE SCALE GENOMIC DNA]</scope>
    <source>
        <strain evidence="3 5">ATCC 33218</strain>
    </source>
</reference>
<accession>A0A098GHM1</accession>
<dbReference type="PATRIC" id="fig|451.8.peg.3056"/>
<reference evidence="4" key="1">
    <citation type="submission" date="2014-09" db="EMBL/GenBank/DDBJ databases">
        <authorList>
            <person name="Gomez-Valero L."/>
        </authorList>
    </citation>
    <scope>NUCLEOTIDE SEQUENCE [LARGE SCALE GENOMIC DNA]</scope>
    <source>
        <strain evidence="4">ATCC33218</strain>
    </source>
</reference>
<feature type="region of interest" description="Disordered" evidence="1">
    <location>
        <begin position="296"/>
        <end position="326"/>
    </location>
</feature>
<evidence type="ECO:0000313" key="3">
    <source>
        <dbReference type="EMBL" id="SCY44392.1"/>
    </source>
</evidence>
<proteinExistence type="predicted"/>
<feature type="compositionally biased region" description="Basic and acidic residues" evidence="1">
    <location>
        <begin position="296"/>
        <end position="305"/>
    </location>
</feature>
<dbReference type="KEGG" id="tmc:LMI_2228"/>
<organism evidence="2 4">
    <name type="scientific">Legionella micdadei</name>
    <name type="common">Tatlockia micdadei</name>
    <dbReference type="NCBI Taxonomy" id="451"/>
    <lineage>
        <taxon>Bacteria</taxon>
        <taxon>Pseudomonadati</taxon>
        <taxon>Pseudomonadota</taxon>
        <taxon>Gammaproteobacteria</taxon>
        <taxon>Legionellales</taxon>
        <taxon>Legionellaceae</taxon>
        <taxon>Legionella</taxon>
    </lineage>
</organism>
<dbReference type="HOGENOM" id="CLU_852412_0_0_6"/>
<dbReference type="PROSITE" id="PS50096">
    <property type="entry name" value="IQ"/>
    <property type="match status" value="1"/>
</dbReference>